<organism evidence="1 2">
    <name type="scientific">Liparis tanakae</name>
    <name type="common">Tanaka's snailfish</name>
    <dbReference type="NCBI Taxonomy" id="230148"/>
    <lineage>
        <taxon>Eukaryota</taxon>
        <taxon>Metazoa</taxon>
        <taxon>Chordata</taxon>
        <taxon>Craniata</taxon>
        <taxon>Vertebrata</taxon>
        <taxon>Euteleostomi</taxon>
        <taxon>Actinopterygii</taxon>
        <taxon>Neopterygii</taxon>
        <taxon>Teleostei</taxon>
        <taxon>Neoteleostei</taxon>
        <taxon>Acanthomorphata</taxon>
        <taxon>Eupercaria</taxon>
        <taxon>Perciformes</taxon>
        <taxon>Cottioidei</taxon>
        <taxon>Cottales</taxon>
        <taxon>Liparidae</taxon>
        <taxon>Liparis</taxon>
    </lineage>
</organism>
<sequence length="219" mass="24617">MDAFQRTVSDPGERGQGVKLLKARFYEVFIQQLFARPEFGEAYQRRRKASSRCGQGQQLSVGANRQGDVILGRPFSSISMASSDKELRDKLPHNTKYINASPAQFLVLLPASNVEPQASRCNPPASVSDLGLHTSLPGEIYSRLAAWMDWYLRVRLDKPSPLGKSHGIQLVIASSCIRITARKRIQNPEVDLVLEEQLRQGERTGQYVELTKLQQHKQT</sequence>
<protein>
    <submittedName>
        <fullName evidence="1">Uncharacterized protein</fullName>
    </submittedName>
</protein>
<accession>A0A4Z2HZN6</accession>
<keyword evidence="2" id="KW-1185">Reference proteome</keyword>
<gene>
    <name evidence="1" type="ORF">EYF80_018658</name>
</gene>
<proteinExistence type="predicted"/>
<name>A0A4Z2HZN6_9TELE</name>
<dbReference type="AlphaFoldDB" id="A0A4Z2HZN6"/>
<dbReference type="EMBL" id="SRLO01000154">
    <property type="protein sequence ID" value="TNN71138.1"/>
    <property type="molecule type" value="Genomic_DNA"/>
</dbReference>
<dbReference type="Proteomes" id="UP000314294">
    <property type="component" value="Unassembled WGS sequence"/>
</dbReference>
<comment type="caution">
    <text evidence="1">The sequence shown here is derived from an EMBL/GenBank/DDBJ whole genome shotgun (WGS) entry which is preliminary data.</text>
</comment>
<evidence type="ECO:0000313" key="2">
    <source>
        <dbReference type="Proteomes" id="UP000314294"/>
    </source>
</evidence>
<reference evidence="1 2" key="1">
    <citation type="submission" date="2019-03" db="EMBL/GenBank/DDBJ databases">
        <title>First draft genome of Liparis tanakae, snailfish: a comprehensive survey of snailfish specific genes.</title>
        <authorList>
            <person name="Kim W."/>
            <person name="Song I."/>
            <person name="Jeong J.-H."/>
            <person name="Kim D."/>
            <person name="Kim S."/>
            <person name="Ryu S."/>
            <person name="Song J.Y."/>
            <person name="Lee S.K."/>
        </authorList>
    </citation>
    <scope>NUCLEOTIDE SEQUENCE [LARGE SCALE GENOMIC DNA]</scope>
    <source>
        <tissue evidence="1">Muscle</tissue>
    </source>
</reference>
<evidence type="ECO:0000313" key="1">
    <source>
        <dbReference type="EMBL" id="TNN71138.1"/>
    </source>
</evidence>